<accession>A0A382KW92</accession>
<keyword evidence="2" id="KW-0547">Nucleotide-binding</keyword>
<dbReference type="EMBL" id="UINC01082771">
    <property type="protein sequence ID" value="SVC27845.1"/>
    <property type="molecule type" value="Genomic_DNA"/>
</dbReference>
<dbReference type="SUPFAM" id="SSF52210">
    <property type="entry name" value="Succinyl-CoA synthetase domains"/>
    <property type="match status" value="1"/>
</dbReference>
<evidence type="ECO:0000256" key="3">
    <source>
        <dbReference type="ARBA" id="ARBA00022840"/>
    </source>
</evidence>
<dbReference type="InterPro" id="IPR016102">
    <property type="entry name" value="Succinyl-CoA_synth-like"/>
</dbReference>
<keyword evidence="1" id="KW-0436">Ligase</keyword>
<proteinExistence type="predicted"/>
<dbReference type="PANTHER" id="PTHR43334:SF1">
    <property type="entry name" value="3-HYDROXYPROPIONATE--COA LIGASE [ADP-FORMING]"/>
    <property type="match status" value="1"/>
</dbReference>
<dbReference type="AlphaFoldDB" id="A0A382KW92"/>
<evidence type="ECO:0000256" key="1">
    <source>
        <dbReference type="ARBA" id="ARBA00022598"/>
    </source>
</evidence>
<protein>
    <recommendedName>
        <fullName evidence="5">Ligase-CoA domain-containing protein</fullName>
    </recommendedName>
</protein>
<name>A0A382KW92_9ZZZZ</name>
<dbReference type="InterPro" id="IPR051538">
    <property type="entry name" value="Acyl-CoA_Synth/Transferase"/>
</dbReference>
<feature type="non-terminal residue" evidence="4">
    <location>
        <position position="1"/>
    </location>
</feature>
<dbReference type="GO" id="GO:0005524">
    <property type="term" value="F:ATP binding"/>
    <property type="evidence" value="ECO:0007669"/>
    <property type="project" value="UniProtKB-KW"/>
</dbReference>
<keyword evidence="3" id="KW-0067">ATP-binding</keyword>
<organism evidence="4">
    <name type="scientific">marine metagenome</name>
    <dbReference type="NCBI Taxonomy" id="408172"/>
    <lineage>
        <taxon>unclassified sequences</taxon>
        <taxon>metagenomes</taxon>
        <taxon>ecological metagenomes</taxon>
    </lineage>
</organism>
<evidence type="ECO:0008006" key="5">
    <source>
        <dbReference type="Google" id="ProtNLM"/>
    </source>
</evidence>
<dbReference type="PANTHER" id="PTHR43334">
    <property type="entry name" value="ACETATE--COA LIGASE [ADP-FORMING]"/>
    <property type="match status" value="1"/>
</dbReference>
<gene>
    <name evidence="4" type="ORF">METZ01_LOCUS280699</name>
</gene>
<sequence length="116" mass="12860">FPPTVPIHSGNPADVGGGATADDYRFVIQQFLDDKNVDIAMPWFVFQDDPLEETIVDYLAGLSKKRKKPILCGGNGGPYTEKMIKLIEKHNVPVYQDLRTWVAAASALFHWGSVRG</sequence>
<evidence type="ECO:0000256" key="2">
    <source>
        <dbReference type="ARBA" id="ARBA00022741"/>
    </source>
</evidence>
<evidence type="ECO:0000313" key="4">
    <source>
        <dbReference type="EMBL" id="SVC27845.1"/>
    </source>
</evidence>
<dbReference type="Gene3D" id="3.40.50.261">
    <property type="entry name" value="Succinyl-CoA synthetase domains"/>
    <property type="match status" value="1"/>
</dbReference>
<reference evidence="4" key="1">
    <citation type="submission" date="2018-05" db="EMBL/GenBank/DDBJ databases">
        <authorList>
            <person name="Lanie J.A."/>
            <person name="Ng W.-L."/>
            <person name="Kazmierczak K.M."/>
            <person name="Andrzejewski T.M."/>
            <person name="Davidsen T.M."/>
            <person name="Wayne K.J."/>
            <person name="Tettelin H."/>
            <person name="Glass J.I."/>
            <person name="Rusch D."/>
            <person name="Podicherti R."/>
            <person name="Tsui H.-C.T."/>
            <person name="Winkler M.E."/>
        </authorList>
    </citation>
    <scope>NUCLEOTIDE SEQUENCE</scope>
</reference>
<dbReference type="GO" id="GO:0016874">
    <property type="term" value="F:ligase activity"/>
    <property type="evidence" value="ECO:0007669"/>
    <property type="project" value="UniProtKB-KW"/>
</dbReference>